<evidence type="ECO:0000256" key="2">
    <source>
        <dbReference type="ARBA" id="ARBA00023043"/>
    </source>
</evidence>
<dbReference type="AlphaFoldDB" id="A0A7C8RHP4"/>
<evidence type="ECO:0008006" key="7">
    <source>
        <dbReference type="Google" id="ProtNLM"/>
    </source>
</evidence>
<sequence>MDPLSVTASIIAIVTAAVQVSNGLAKLIALRGAPEIVMALQNEVSDLRLVVHSCESILNKHVTLGGQQGNVWGLPPELIGVKNLLDRATNELKDICQVVETKLVDSKGKFSKIGYMKEQSKLIKAKDGLRDIRMEIANGIGLMNSASSFRIEARVEQLEISLQQSLQYLALENRNGISQIISSQNSLHKRVDGFQQNTGNQLQLIPTQTVPAIGGIPHVSATIPPTSSPQITYSYNKSITNYQRDSVILPLSISSGGLCDPLCKCVCHRRRNIQSPSILSKLVGDLFIGYNGIPSISPSCTIRNCSRDRSGNMRVQYAFPKWLLTKMLSVHVRVSQCPEILIKTWNVRCYNDLSSGENPFHMVRRADLEGLSRLFQEGKASSKDIDSNAGHSLIHWAINGILGAEDRLDAYLRMIEFLLSQGVDSTVENYYGNSPYSYACLIKKEYQLASVDSALNRILNDPNIYLPESEIDFDALEMTKLHKIIIGIETGDLREELKGYLGLSLIDKSDKMGRTPLMWAVIRNDLETIEILLKNGADVTKCCKEGKSILIRSRSVESLALCLKYCPPQFINSFSTATPVTPLLYYCNFGISYPDGISESQENENLRLAALLIDAGADVNLGTASGISPLTYMAGLNYPRTTKFLLDHGADVNRCNGINVSTVIMDTIRGNKVASLSVILREARNINFGLKDKYGWNFLHYLARYGSFEVLELFRTVDFSAIDVEVSLEIVDCKEGLYGSTPIEVMDWRFENKQNMDRIPESNEEEWQTGFMQLLDRIRGSARVSLVDDISSSASEEEEDSDWASDLEDSSDEEEFYDCHSRNQTWSQDAAETST</sequence>
<dbReference type="PANTHER" id="PTHR24180">
    <property type="entry name" value="CYCLIN-DEPENDENT KINASE INHIBITOR 2C-RELATED"/>
    <property type="match status" value="1"/>
</dbReference>
<evidence type="ECO:0000256" key="3">
    <source>
        <dbReference type="PROSITE-ProRule" id="PRU00023"/>
    </source>
</evidence>
<dbReference type="PROSITE" id="PS50297">
    <property type="entry name" value="ANK_REP_REGION"/>
    <property type="match status" value="1"/>
</dbReference>
<dbReference type="SMART" id="SM00248">
    <property type="entry name" value="ANK"/>
    <property type="match status" value="6"/>
</dbReference>
<keyword evidence="2 3" id="KW-0040">ANK repeat</keyword>
<accession>A0A7C8RHP4</accession>
<gene>
    <name evidence="5" type="ORF">TWF970_000124</name>
</gene>
<reference evidence="5 6" key="1">
    <citation type="submission" date="2020-01" db="EMBL/GenBank/DDBJ databases">
        <authorList>
            <person name="Palmer J.M."/>
        </authorList>
    </citation>
    <scope>NUCLEOTIDE SEQUENCE [LARGE SCALE GENOMIC DNA]</scope>
    <source>
        <strain evidence="5 6">TWF970</strain>
    </source>
</reference>
<dbReference type="PANTHER" id="PTHR24180:SF45">
    <property type="entry name" value="POLY [ADP-RIBOSE] POLYMERASE TANKYRASE"/>
    <property type="match status" value="1"/>
</dbReference>
<dbReference type="InterPro" id="IPR051637">
    <property type="entry name" value="Ank_repeat_dom-contain_49"/>
</dbReference>
<dbReference type="Gene3D" id="1.25.40.20">
    <property type="entry name" value="Ankyrin repeat-containing domain"/>
    <property type="match status" value="3"/>
</dbReference>
<name>A0A7C8RHP4_ORBOL</name>
<feature type="region of interest" description="Disordered" evidence="4">
    <location>
        <begin position="789"/>
        <end position="835"/>
    </location>
</feature>
<keyword evidence="1" id="KW-0677">Repeat</keyword>
<evidence type="ECO:0000313" key="5">
    <source>
        <dbReference type="EMBL" id="KAF3290862.1"/>
    </source>
</evidence>
<proteinExistence type="predicted"/>
<evidence type="ECO:0000256" key="4">
    <source>
        <dbReference type="SAM" id="MobiDB-lite"/>
    </source>
</evidence>
<dbReference type="EMBL" id="JAABOJ010000001">
    <property type="protein sequence ID" value="KAF3290862.1"/>
    <property type="molecule type" value="Genomic_DNA"/>
</dbReference>
<dbReference type="InterPro" id="IPR002110">
    <property type="entry name" value="Ankyrin_rpt"/>
</dbReference>
<dbReference type="InterPro" id="IPR036770">
    <property type="entry name" value="Ankyrin_rpt-contain_sf"/>
</dbReference>
<feature type="repeat" description="ANK" evidence="3">
    <location>
        <begin position="512"/>
        <end position="539"/>
    </location>
</feature>
<dbReference type="PROSITE" id="PS50088">
    <property type="entry name" value="ANK_REPEAT"/>
    <property type="match status" value="2"/>
</dbReference>
<organism evidence="5 6">
    <name type="scientific">Orbilia oligospora</name>
    <name type="common">Nematode-trapping fungus</name>
    <name type="synonym">Arthrobotrys oligospora</name>
    <dbReference type="NCBI Taxonomy" id="2813651"/>
    <lineage>
        <taxon>Eukaryota</taxon>
        <taxon>Fungi</taxon>
        <taxon>Dikarya</taxon>
        <taxon>Ascomycota</taxon>
        <taxon>Pezizomycotina</taxon>
        <taxon>Orbiliomycetes</taxon>
        <taxon>Orbiliales</taxon>
        <taxon>Orbiliaceae</taxon>
        <taxon>Orbilia</taxon>
    </lineage>
</organism>
<protein>
    <recommendedName>
        <fullName evidence="7">Fungal N-terminal domain-containing protein</fullName>
    </recommendedName>
</protein>
<comment type="caution">
    <text evidence="5">The sequence shown here is derived from an EMBL/GenBank/DDBJ whole genome shotgun (WGS) entry which is preliminary data.</text>
</comment>
<dbReference type="OrthoDB" id="341259at2759"/>
<dbReference type="Proteomes" id="UP000474640">
    <property type="component" value="Unassembled WGS sequence"/>
</dbReference>
<feature type="compositionally biased region" description="Polar residues" evidence="4">
    <location>
        <begin position="822"/>
        <end position="835"/>
    </location>
</feature>
<feature type="repeat" description="ANK" evidence="3">
    <location>
        <begin position="625"/>
        <end position="657"/>
    </location>
</feature>
<dbReference type="SUPFAM" id="SSF48403">
    <property type="entry name" value="Ankyrin repeat"/>
    <property type="match status" value="1"/>
</dbReference>
<evidence type="ECO:0000256" key="1">
    <source>
        <dbReference type="ARBA" id="ARBA00022737"/>
    </source>
</evidence>
<dbReference type="Pfam" id="PF00023">
    <property type="entry name" value="Ank"/>
    <property type="match status" value="2"/>
</dbReference>
<evidence type="ECO:0000313" key="6">
    <source>
        <dbReference type="Proteomes" id="UP000474640"/>
    </source>
</evidence>
<feature type="compositionally biased region" description="Acidic residues" evidence="4">
    <location>
        <begin position="795"/>
        <end position="816"/>
    </location>
</feature>